<keyword evidence="5" id="KW-0552">Olfaction</keyword>
<evidence type="ECO:0000256" key="7">
    <source>
        <dbReference type="ARBA" id="ARBA00023136"/>
    </source>
</evidence>
<feature type="transmembrane region" description="Helical" evidence="10">
    <location>
        <begin position="108"/>
        <end position="129"/>
    </location>
</feature>
<keyword evidence="9" id="KW-0807">Transducer</keyword>
<evidence type="ECO:0000313" key="12">
    <source>
        <dbReference type="Proteomes" id="UP001652700"/>
    </source>
</evidence>
<protein>
    <recommendedName>
        <fullName evidence="13">Odorant receptor</fullName>
    </recommendedName>
</protein>
<name>A0ABM5KB63_DIAVI</name>
<keyword evidence="6 10" id="KW-1133">Transmembrane helix</keyword>
<keyword evidence="8" id="KW-0675">Receptor</keyword>
<keyword evidence="3" id="KW-0716">Sensory transduction</keyword>
<evidence type="ECO:0000256" key="8">
    <source>
        <dbReference type="ARBA" id="ARBA00023170"/>
    </source>
</evidence>
<evidence type="ECO:0000256" key="9">
    <source>
        <dbReference type="ARBA" id="ARBA00023224"/>
    </source>
</evidence>
<dbReference type="GeneID" id="114331862"/>
<evidence type="ECO:0000256" key="1">
    <source>
        <dbReference type="ARBA" id="ARBA00004651"/>
    </source>
</evidence>
<reference evidence="11" key="1">
    <citation type="submission" date="2025-05" db="UniProtKB">
        <authorList>
            <consortium name="EnsemblMetazoa"/>
        </authorList>
    </citation>
    <scope>IDENTIFICATION</scope>
</reference>
<feature type="transmembrane region" description="Helical" evidence="10">
    <location>
        <begin position="187"/>
        <end position="206"/>
    </location>
</feature>
<sequence>MIGILSVDLCFPFCSKGWTKIIQLLTDFSEFGKPPKIDELTVLGNKRAIGIIIFYFMCAVFYELVSILQAPGCYKDAEKKGLEVNCLTMFPLWLPFDISKMTQLIISLIQYVLLAITTMPAGLGIHLPWEVSEHTYLYIQHLNTLFHYTFETDDKVEQRRRLNKWIKYHHKVVSLVTELNTLTKGSIGVLSLVCSLVVAVTVNQVLKGEKTFAAIVVGVGWFYSLTINCITGQAIINQTASITTNIQSSKWYKGDIPVKKDILFAIMCSQRPFTLNALPLGTLNLELLLMVVQTSYSYVTLLANTT</sequence>
<dbReference type="EnsemblMetazoa" id="XM_050651467.1">
    <property type="protein sequence ID" value="XP_050507424.1"/>
    <property type="gene ID" value="LOC114331862"/>
</dbReference>
<keyword evidence="12" id="KW-1185">Reference proteome</keyword>
<dbReference type="PANTHER" id="PTHR21137:SF35">
    <property type="entry name" value="ODORANT RECEPTOR 19A-RELATED"/>
    <property type="match status" value="1"/>
</dbReference>
<dbReference type="Proteomes" id="UP001652700">
    <property type="component" value="Unplaced"/>
</dbReference>
<evidence type="ECO:0000256" key="2">
    <source>
        <dbReference type="ARBA" id="ARBA00022475"/>
    </source>
</evidence>
<dbReference type="InterPro" id="IPR004117">
    <property type="entry name" value="7tm6_olfct_rcpt"/>
</dbReference>
<evidence type="ECO:0000256" key="6">
    <source>
        <dbReference type="ARBA" id="ARBA00022989"/>
    </source>
</evidence>
<evidence type="ECO:0008006" key="13">
    <source>
        <dbReference type="Google" id="ProtNLM"/>
    </source>
</evidence>
<keyword evidence="7 10" id="KW-0472">Membrane</keyword>
<comment type="subcellular location">
    <subcellularLocation>
        <location evidence="1">Cell membrane</location>
        <topology evidence="1">Multi-pass membrane protein</topology>
    </subcellularLocation>
</comment>
<evidence type="ECO:0000256" key="10">
    <source>
        <dbReference type="SAM" id="Phobius"/>
    </source>
</evidence>
<dbReference type="RefSeq" id="XP_050507424.1">
    <property type="nucleotide sequence ID" value="XM_050651467.1"/>
</dbReference>
<evidence type="ECO:0000256" key="4">
    <source>
        <dbReference type="ARBA" id="ARBA00022692"/>
    </source>
</evidence>
<keyword evidence="2" id="KW-1003">Cell membrane</keyword>
<feature type="transmembrane region" description="Helical" evidence="10">
    <location>
        <begin position="48"/>
        <end position="70"/>
    </location>
</feature>
<accession>A0ABM5KB63</accession>
<dbReference type="Pfam" id="PF02949">
    <property type="entry name" value="7tm_6"/>
    <property type="match status" value="1"/>
</dbReference>
<keyword evidence="4 10" id="KW-0812">Transmembrane</keyword>
<evidence type="ECO:0000313" key="11">
    <source>
        <dbReference type="EnsemblMetazoa" id="XP_050507424.1"/>
    </source>
</evidence>
<feature type="transmembrane region" description="Helical" evidence="10">
    <location>
        <begin position="213"/>
        <end position="236"/>
    </location>
</feature>
<organism evidence="11 12">
    <name type="scientific">Diabrotica virgifera virgifera</name>
    <name type="common">western corn rootworm</name>
    <dbReference type="NCBI Taxonomy" id="50390"/>
    <lineage>
        <taxon>Eukaryota</taxon>
        <taxon>Metazoa</taxon>
        <taxon>Ecdysozoa</taxon>
        <taxon>Arthropoda</taxon>
        <taxon>Hexapoda</taxon>
        <taxon>Insecta</taxon>
        <taxon>Pterygota</taxon>
        <taxon>Neoptera</taxon>
        <taxon>Endopterygota</taxon>
        <taxon>Coleoptera</taxon>
        <taxon>Polyphaga</taxon>
        <taxon>Cucujiformia</taxon>
        <taxon>Chrysomeloidea</taxon>
        <taxon>Chrysomelidae</taxon>
        <taxon>Galerucinae</taxon>
        <taxon>Diabroticina</taxon>
        <taxon>Diabroticites</taxon>
        <taxon>Diabrotica</taxon>
    </lineage>
</organism>
<evidence type="ECO:0000256" key="3">
    <source>
        <dbReference type="ARBA" id="ARBA00022606"/>
    </source>
</evidence>
<evidence type="ECO:0000256" key="5">
    <source>
        <dbReference type="ARBA" id="ARBA00022725"/>
    </source>
</evidence>
<proteinExistence type="predicted"/>
<dbReference type="PANTHER" id="PTHR21137">
    <property type="entry name" value="ODORANT RECEPTOR"/>
    <property type="match status" value="1"/>
</dbReference>